<dbReference type="RefSeq" id="WP_131406606.1">
    <property type="nucleotide sequence ID" value="NZ_SJTG01000002.1"/>
</dbReference>
<keyword evidence="2" id="KW-1185">Reference proteome</keyword>
<proteinExistence type="predicted"/>
<evidence type="ECO:0000313" key="1">
    <source>
        <dbReference type="EMBL" id="TCI09505.1"/>
    </source>
</evidence>
<dbReference type="Proteomes" id="UP000291822">
    <property type="component" value="Unassembled WGS sequence"/>
</dbReference>
<evidence type="ECO:0000313" key="2">
    <source>
        <dbReference type="Proteomes" id="UP000291822"/>
    </source>
</evidence>
<name>A0A4R0YNT3_9GAMM</name>
<dbReference type="EMBL" id="SJTG01000002">
    <property type="protein sequence ID" value="TCI09505.1"/>
    <property type="molecule type" value="Genomic_DNA"/>
</dbReference>
<reference evidence="1 2" key="1">
    <citation type="submission" date="2019-02" db="EMBL/GenBank/DDBJ databases">
        <title>Dyella amyloliquefaciens sp. nov., isolated from forest soil.</title>
        <authorList>
            <person name="Gao Z.-H."/>
            <person name="Qiu L.-H."/>
        </authorList>
    </citation>
    <scope>NUCLEOTIDE SEQUENCE [LARGE SCALE GENOMIC DNA]</scope>
    <source>
        <strain evidence="1 2">KACC 12747</strain>
    </source>
</reference>
<gene>
    <name evidence="1" type="ORF">EZM97_11080</name>
</gene>
<accession>A0A4R0YNT3</accession>
<dbReference type="AlphaFoldDB" id="A0A4R0YNT3"/>
<comment type="caution">
    <text evidence="1">The sequence shown here is derived from an EMBL/GenBank/DDBJ whole genome shotgun (WGS) entry which is preliminary data.</text>
</comment>
<organism evidence="1 2">
    <name type="scientific">Dyella soli</name>
    <dbReference type="NCBI Taxonomy" id="522319"/>
    <lineage>
        <taxon>Bacteria</taxon>
        <taxon>Pseudomonadati</taxon>
        <taxon>Pseudomonadota</taxon>
        <taxon>Gammaproteobacteria</taxon>
        <taxon>Lysobacterales</taxon>
        <taxon>Rhodanobacteraceae</taxon>
        <taxon>Dyella</taxon>
    </lineage>
</organism>
<protein>
    <submittedName>
        <fullName evidence="1">Uncharacterized protein</fullName>
    </submittedName>
</protein>
<sequence>MSGAGAMISAGLAARCEYCRHRLDDRRKLEQRIGGLASFGSAYGASIGESRLCGLHDRWVSPGDACASFAEAQGAGSSASLA</sequence>